<dbReference type="AlphaFoldDB" id="A0A6A0AFH7"/>
<reference evidence="1 2" key="1">
    <citation type="submission" date="2020-02" db="EMBL/GenBank/DDBJ databases">
        <title>Draft genome sequence of Haematococcus lacustris strain NIES-144.</title>
        <authorList>
            <person name="Morimoto D."/>
            <person name="Nakagawa S."/>
            <person name="Yoshida T."/>
            <person name="Sawayama S."/>
        </authorList>
    </citation>
    <scope>NUCLEOTIDE SEQUENCE [LARGE SCALE GENOMIC DNA]</scope>
    <source>
        <strain evidence="1 2">NIES-144</strain>
    </source>
</reference>
<organism evidence="1 2">
    <name type="scientific">Haematococcus lacustris</name>
    <name type="common">Green alga</name>
    <name type="synonym">Haematococcus pluvialis</name>
    <dbReference type="NCBI Taxonomy" id="44745"/>
    <lineage>
        <taxon>Eukaryota</taxon>
        <taxon>Viridiplantae</taxon>
        <taxon>Chlorophyta</taxon>
        <taxon>core chlorophytes</taxon>
        <taxon>Chlorophyceae</taxon>
        <taxon>CS clade</taxon>
        <taxon>Chlamydomonadales</taxon>
        <taxon>Haematococcaceae</taxon>
        <taxon>Haematococcus</taxon>
    </lineage>
</organism>
<comment type="caution">
    <text evidence="1">The sequence shown here is derived from an EMBL/GenBank/DDBJ whole genome shotgun (WGS) entry which is preliminary data.</text>
</comment>
<feature type="non-terminal residue" evidence="1">
    <location>
        <position position="127"/>
    </location>
</feature>
<feature type="non-terminal residue" evidence="1">
    <location>
        <position position="1"/>
    </location>
</feature>
<name>A0A6A0AFH7_HAELA</name>
<protein>
    <submittedName>
        <fullName evidence="1">Uncharacterized protein</fullName>
    </submittedName>
</protein>
<proteinExistence type="predicted"/>
<keyword evidence="2" id="KW-1185">Reference proteome</keyword>
<dbReference type="Proteomes" id="UP000485058">
    <property type="component" value="Unassembled WGS sequence"/>
</dbReference>
<evidence type="ECO:0000313" key="1">
    <source>
        <dbReference type="EMBL" id="GFH30607.1"/>
    </source>
</evidence>
<gene>
    <name evidence="1" type="ORF">HaLaN_29491</name>
</gene>
<evidence type="ECO:0000313" key="2">
    <source>
        <dbReference type="Proteomes" id="UP000485058"/>
    </source>
</evidence>
<dbReference type="EMBL" id="BLLF01005018">
    <property type="protein sequence ID" value="GFH30607.1"/>
    <property type="molecule type" value="Genomic_DNA"/>
</dbReference>
<sequence length="127" mass="13586">MQGEVAFQLPGAGEAFSAADLCSLLWACGELNLRPRHGLVNSFAGRSTDRLSSLPVELALQLAQASATGLSLLLNWLQAMVGTAKLGYPMTAKWLAQWSAHVMQTGDALKGLDAYQLLDLATSLQFH</sequence>
<accession>A0A6A0AFH7</accession>